<comment type="caution">
    <text evidence="1">The sequence shown here is derived from an EMBL/GenBank/DDBJ whole genome shotgun (WGS) entry which is preliminary data.</text>
</comment>
<protein>
    <submittedName>
        <fullName evidence="1">Uncharacterized protein</fullName>
    </submittedName>
</protein>
<dbReference type="Proteomes" id="UP001215598">
    <property type="component" value="Unassembled WGS sequence"/>
</dbReference>
<dbReference type="AlphaFoldDB" id="A0AAD7N3R2"/>
<dbReference type="EMBL" id="JARKIB010000092">
    <property type="protein sequence ID" value="KAJ7743207.1"/>
    <property type="molecule type" value="Genomic_DNA"/>
</dbReference>
<feature type="non-terminal residue" evidence="1">
    <location>
        <position position="1"/>
    </location>
</feature>
<gene>
    <name evidence="1" type="ORF">B0H16DRAFT_1252350</name>
</gene>
<proteinExistence type="predicted"/>
<organism evidence="1 2">
    <name type="scientific">Mycena metata</name>
    <dbReference type="NCBI Taxonomy" id="1033252"/>
    <lineage>
        <taxon>Eukaryota</taxon>
        <taxon>Fungi</taxon>
        <taxon>Dikarya</taxon>
        <taxon>Basidiomycota</taxon>
        <taxon>Agaricomycotina</taxon>
        <taxon>Agaricomycetes</taxon>
        <taxon>Agaricomycetidae</taxon>
        <taxon>Agaricales</taxon>
        <taxon>Marasmiineae</taxon>
        <taxon>Mycenaceae</taxon>
        <taxon>Mycena</taxon>
    </lineage>
</organism>
<name>A0AAD7N3R2_9AGAR</name>
<feature type="non-terminal residue" evidence="1">
    <location>
        <position position="225"/>
    </location>
</feature>
<sequence>LQPPKMRANHKVKPILTPADLHDKKLVFDGIERDPDVLKRCGIQVLYLKDKQGQLVKHYLSSPVRTFPEDVIEGLRSHHHRPSRCHAMKRGAQFDFYSAGNMTAHGSTAPMGGAPGSGYAPVAGFDATMPDGIDLIFDEIEASASATCMMTVMKVFHHKAYNNLMEHSQNADCLGKSGTNIYKCRCYCAPQHSDNDPCTGLCMQTELYALPWEYAFCQPSYGYYL</sequence>
<keyword evidence="2" id="KW-1185">Reference proteome</keyword>
<evidence type="ECO:0000313" key="1">
    <source>
        <dbReference type="EMBL" id="KAJ7743207.1"/>
    </source>
</evidence>
<reference evidence="1" key="1">
    <citation type="submission" date="2023-03" db="EMBL/GenBank/DDBJ databases">
        <title>Massive genome expansion in bonnet fungi (Mycena s.s.) driven by repeated elements and novel gene families across ecological guilds.</title>
        <authorList>
            <consortium name="Lawrence Berkeley National Laboratory"/>
            <person name="Harder C.B."/>
            <person name="Miyauchi S."/>
            <person name="Viragh M."/>
            <person name="Kuo A."/>
            <person name="Thoen E."/>
            <person name="Andreopoulos B."/>
            <person name="Lu D."/>
            <person name="Skrede I."/>
            <person name="Drula E."/>
            <person name="Henrissat B."/>
            <person name="Morin E."/>
            <person name="Kohler A."/>
            <person name="Barry K."/>
            <person name="LaButti K."/>
            <person name="Morin E."/>
            <person name="Salamov A."/>
            <person name="Lipzen A."/>
            <person name="Mereny Z."/>
            <person name="Hegedus B."/>
            <person name="Baldrian P."/>
            <person name="Stursova M."/>
            <person name="Weitz H."/>
            <person name="Taylor A."/>
            <person name="Grigoriev I.V."/>
            <person name="Nagy L.G."/>
            <person name="Martin F."/>
            <person name="Kauserud H."/>
        </authorList>
    </citation>
    <scope>NUCLEOTIDE SEQUENCE</scope>
    <source>
        <strain evidence="1">CBHHK182m</strain>
    </source>
</reference>
<accession>A0AAD7N3R2</accession>
<evidence type="ECO:0000313" key="2">
    <source>
        <dbReference type="Proteomes" id="UP001215598"/>
    </source>
</evidence>